<dbReference type="AlphaFoldDB" id="A0A955LVG3"/>
<evidence type="ECO:0008006" key="4">
    <source>
        <dbReference type="Google" id="ProtNLM"/>
    </source>
</evidence>
<protein>
    <recommendedName>
        <fullName evidence="4">DUF2029 domain-containing protein</fullName>
    </recommendedName>
</protein>
<proteinExistence type="predicted"/>
<feature type="transmembrane region" description="Helical" evidence="1">
    <location>
        <begin position="307"/>
        <end position="326"/>
    </location>
</feature>
<feature type="transmembrane region" description="Helical" evidence="1">
    <location>
        <begin position="369"/>
        <end position="388"/>
    </location>
</feature>
<evidence type="ECO:0000256" key="1">
    <source>
        <dbReference type="SAM" id="Phobius"/>
    </source>
</evidence>
<feature type="transmembrane region" description="Helical" evidence="1">
    <location>
        <begin position="462"/>
        <end position="481"/>
    </location>
</feature>
<accession>A0A955LVG3</accession>
<reference evidence="2" key="1">
    <citation type="submission" date="2020-04" db="EMBL/GenBank/DDBJ databases">
        <authorList>
            <person name="Zhang T."/>
        </authorList>
    </citation>
    <scope>NUCLEOTIDE SEQUENCE</scope>
    <source>
        <strain evidence="2">HKST-UBA02</strain>
    </source>
</reference>
<gene>
    <name evidence="2" type="ORF">KC573_00770</name>
</gene>
<comment type="caution">
    <text evidence="2">The sequence shown here is derived from an EMBL/GenBank/DDBJ whole genome shotgun (WGS) entry which is preliminary data.</text>
</comment>
<organism evidence="2 3">
    <name type="scientific">candidate division WWE3 bacterium</name>
    <dbReference type="NCBI Taxonomy" id="2053526"/>
    <lineage>
        <taxon>Bacteria</taxon>
        <taxon>Katanobacteria</taxon>
    </lineage>
</organism>
<feature type="transmembrane region" description="Helical" evidence="1">
    <location>
        <begin position="189"/>
        <end position="209"/>
    </location>
</feature>
<name>A0A955LVG3_UNCKA</name>
<sequence length="493" mass="55154">MIFLIIIVILVSSACIWRLHCKNERESRLSLDIAFLFGIIVIVCGIVYGGTINSLAGSGNAKIRSWNVYHYYLNAKYFDELGYFDLYNCTITADVETSDPLYKDTTLLRDLSSYELVTHVELPACPRENFTPERWSSFVSDLNAITSMQDAEFWLGPVQDKGFNPTPVWVAMVSRIANSISISNPFFSYVLYIDVLLMAVALVAVGVFVGIRESILMGLFTILYFGTFGRLIGNYFQYLWLTAAILGMVAVKARRILIGGVFFAISTVLGVFPIVLLVGPAIKYIGLLVQRDNEQHNAQFIFDLKSLFASFSIASSVLAVGSLLVVNHNAWVDFVHKMSLHSQFIVGEAFNMGYRNFLASLPIAGNVGYFEYLFTLSVVGYVFVRFALKEDSLITLIAGGSILIYFCLTLSPYYYLLLALLLFIPITQNRGLWIVYSLLGLMSFQALINPRAFISLLSIGDWVTEVSLLVFTVTILLILYFDPAKRKSPPPRG</sequence>
<reference evidence="2" key="2">
    <citation type="journal article" date="2021" name="Microbiome">
        <title>Successional dynamics and alternative stable states in a saline activated sludge microbial community over 9 years.</title>
        <authorList>
            <person name="Wang Y."/>
            <person name="Ye J."/>
            <person name="Ju F."/>
            <person name="Liu L."/>
            <person name="Boyd J.A."/>
            <person name="Deng Y."/>
            <person name="Parks D.H."/>
            <person name="Jiang X."/>
            <person name="Yin X."/>
            <person name="Woodcroft B.J."/>
            <person name="Tyson G.W."/>
            <person name="Hugenholtz P."/>
            <person name="Polz M.F."/>
            <person name="Zhang T."/>
        </authorList>
    </citation>
    <scope>NUCLEOTIDE SEQUENCE</scope>
    <source>
        <strain evidence="2">HKST-UBA02</strain>
    </source>
</reference>
<keyword evidence="1" id="KW-0472">Membrane</keyword>
<feature type="transmembrane region" description="Helical" evidence="1">
    <location>
        <begin position="431"/>
        <end position="450"/>
    </location>
</feature>
<keyword evidence="1" id="KW-1133">Transmembrane helix</keyword>
<dbReference type="Proteomes" id="UP000699691">
    <property type="component" value="Unassembled WGS sequence"/>
</dbReference>
<feature type="transmembrane region" description="Helical" evidence="1">
    <location>
        <begin position="394"/>
        <end position="424"/>
    </location>
</feature>
<feature type="transmembrane region" description="Helical" evidence="1">
    <location>
        <begin position="263"/>
        <end position="286"/>
    </location>
</feature>
<feature type="transmembrane region" description="Helical" evidence="1">
    <location>
        <begin position="34"/>
        <end position="56"/>
    </location>
</feature>
<feature type="transmembrane region" description="Helical" evidence="1">
    <location>
        <begin position="215"/>
        <end position="232"/>
    </location>
</feature>
<dbReference type="EMBL" id="JAGQKY010000019">
    <property type="protein sequence ID" value="MCA9397335.1"/>
    <property type="molecule type" value="Genomic_DNA"/>
</dbReference>
<keyword evidence="1" id="KW-0812">Transmembrane</keyword>
<evidence type="ECO:0000313" key="2">
    <source>
        <dbReference type="EMBL" id="MCA9397335.1"/>
    </source>
</evidence>
<evidence type="ECO:0000313" key="3">
    <source>
        <dbReference type="Proteomes" id="UP000699691"/>
    </source>
</evidence>